<keyword evidence="10" id="KW-1185">Reference proteome</keyword>
<evidence type="ECO:0000313" key="10">
    <source>
        <dbReference type="Proteomes" id="UP000094296"/>
    </source>
</evidence>
<dbReference type="InterPro" id="IPR003838">
    <property type="entry name" value="ABC3_permease_C"/>
</dbReference>
<feature type="transmembrane region" description="Helical" evidence="7">
    <location>
        <begin position="750"/>
        <end position="772"/>
    </location>
</feature>
<dbReference type="PANTHER" id="PTHR30489">
    <property type="entry name" value="LIPOPROTEIN-RELEASING SYSTEM TRANSMEMBRANE PROTEIN LOLE"/>
    <property type="match status" value="1"/>
</dbReference>
<keyword evidence="6 7" id="KW-0472">Membrane</keyword>
<evidence type="ECO:0000256" key="2">
    <source>
        <dbReference type="ARBA" id="ARBA00005236"/>
    </source>
</evidence>
<feature type="transmembrane region" description="Helical" evidence="7">
    <location>
        <begin position="434"/>
        <end position="454"/>
    </location>
</feature>
<evidence type="ECO:0000256" key="5">
    <source>
        <dbReference type="ARBA" id="ARBA00022989"/>
    </source>
</evidence>
<feature type="transmembrane region" description="Helical" evidence="7">
    <location>
        <begin position="658"/>
        <end position="683"/>
    </location>
</feature>
<evidence type="ECO:0000256" key="3">
    <source>
        <dbReference type="ARBA" id="ARBA00022475"/>
    </source>
</evidence>
<dbReference type="InterPro" id="IPR051447">
    <property type="entry name" value="Lipoprotein-release_system"/>
</dbReference>
<dbReference type="GO" id="GO:0044874">
    <property type="term" value="P:lipoprotein localization to outer membrane"/>
    <property type="evidence" value="ECO:0007669"/>
    <property type="project" value="TreeGrafter"/>
</dbReference>
<feature type="domain" description="ABC3 transporter permease C-terminal" evidence="8">
    <location>
        <begin position="269"/>
        <end position="379"/>
    </location>
</feature>
<feature type="transmembrane region" description="Helical" evidence="7">
    <location>
        <begin position="358"/>
        <end position="378"/>
    </location>
</feature>
<evidence type="ECO:0000256" key="1">
    <source>
        <dbReference type="ARBA" id="ARBA00004651"/>
    </source>
</evidence>
<sequence>MVVLWRKLFRDLWLNKTAYIACLTVIIIGLMMYVSMAICYDNLETAKNRFYEEQNFADGFVKVRGMPITQVTQLERIEGIEQVQGRIVKDVRVYAPDRDENVYLRLVSVDPNKEVAINQVRIVDGVPIQGKERNILVDPAFFEANELQLGSVVSVIAEGRKVDLSIAGTAQNPEFVYAMRTAQDLYPSPETFGIAYLPFDVLSNMFSSGANVNDIVFTVREGFTYLDVEEQLRPTLRRYGLEYIIPRDKQVSNVILQQELEQLEATVATIPIVFLGIAAMVVYIMLRRMVEQQRGQIGTLKSFGYTSREILFHYLAYGVVLGIAGGLLGGLAGIALAYPLTILYQSFFALPGLESEFSIRYLFFGILLSLGFSVIAAYQGSKGLLKLQPAEAMRPPAPPVAKRIFIEKIKPLWAILSIQGKMATRNLFRNKLRAFFILIGVSFSFAMIAVSGYFSSVGDLIIGEQFEKVQTYDAKVVFSSPLEKSQVENELWGAQGVKNLETILEAPVSLEKEWRSKDILLMGLPDGGVLYNVIDDKGNKVELYNNGIYLSEHLAKDLQVGVGASLELDSPFLKGEPLTIYVAGVISQNIGSTAYMRYEYLTELLGQGKIVTSALLNIDQEHIRLLKERYQEATMVASIEDKEQTMSQITELLETFSYTTWILVLFAAACGFAIIYSTSIISLSERQRELASLRVLGMSSKEVFEVLSFEQWTISLFAMLAGIPLAYGMVTGIAQSIDTDIMVIPVVFEPHTFMLAAAGTVASILIAQLSVYRRVTKLSLVDVLKERD</sequence>
<comment type="subcellular location">
    <subcellularLocation>
        <location evidence="1">Cell membrane</location>
        <topology evidence="1">Multi-pass membrane protein</topology>
    </subcellularLocation>
</comment>
<proteinExistence type="inferred from homology"/>
<evidence type="ECO:0000259" key="8">
    <source>
        <dbReference type="Pfam" id="PF02687"/>
    </source>
</evidence>
<evidence type="ECO:0000256" key="4">
    <source>
        <dbReference type="ARBA" id="ARBA00022692"/>
    </source>
</evidence>
<feature type="transmembrane region" description="Helical" evidence="7">
    <location>
        <begin position="704"/>
        <end position="730"/>
    </location>
</feature>
<gene>
    <name evidence="9" type="ORF">BHF68_10760</name>
</gene>
<protein>
    <recommendedName>
        <fullName evidence="8">ABC3 transporter permease C-terminal domain-containing protein</fullName>
    </recommendedName>
</protein>
<accession>A0A1E5G064</accession>
<organism evidence="9 10">
    <name type="scientific">Desulfuribacillus alkaliarsenatis</name>
    <dbReference type="NCBI Taxonomy" id="766136"/>
    <lineage>
        <taxon>Bacteria</taxon>
        <taxon>Bacillati</taxon>
        <taxon>Bacillota</taxon>
        <taxon>Desulfuribacillia</taxon>
        <taxon>Desulfuribacillales</taxon>
        <taxon>Desulfuribacillaceae</taxon>
        <taxon>Desulfuribacillus</taxon>
    </lineage>
</organism>
<reference evidence="9 10" key="1">
    <citation type="submission" date="2016-09" db="EMBL/GenBank/DDBJ databases">
        <title>Draft genome sequence for the type strain of Desulfuribacillus alkaliarsenatis AHT28, an obligately anaerobic, sulfidogenic bacterium isolated from Russian soda lake sediments.</title>
        <authorList>
            <person name="Abin C.A."/>
            <person name="Hollibaugh J.T."/>
        </authorList>
    </citation>
    <scope>NUCLEOTIDE SEQUENCE [LARGE SCALE GENOMIC DNA]</scope>
    <source>
        <strain evidence="9 10">AHT28</strain>
    </source>
</reference>
<dbReference type="PANTHER" id="PTHR30489:SF0">
    <property type="entry name" value="LIPOPROTEIN-RELEASING SYSTEM TRANSMEMBRANE PROTEIN LOLE"/>
    <property type="match status" value="1"/>
</dbReference>
<keyword evidence="4 7" id="KW-0812">Transmembrane</keyword>
<dbReference type="Proteomes" id="UP000094296">
    <property type="component" value="Unassembled WGS sequence"/>
</dbReference>
<keyword evidence="3" id="KW-1003">Cell membrane</keyword>
<evidence type="ECO:0000256" key="7">
    <source>
        <dbReference type="SAM" id="Phobius"/>
    </source>
</evidence>
<name>A0A1E5G064_9FIRM</name>
<comment type="caution">
    <text evidence="9">The sequence shown here is derived from an EMBL/GenBank/DDBJ whole genome shotgun (WGS) entry which is preliminary data.</text>
</comment>
<feature type="transmembrane region" description="Helical" evidence="7">
    <location>
        <begin position="265"/>
        <end position="286"/>
    </location>
</feature>
<dbReference type="GO" id="GO:0098797">
    <property type="term" value="C:plasma membrane protein complex"/>
    <property type="evidence" value="ECO:0007669"/>
    <property type="project" value="TreeGrafter"/>
</dbReference>
<keyword evidence="5 7" id="KW-1133">Transmembrane helix</keyword>
<dbReference type="EMBL" id="MIJE01000034">
    <property type="protein sequence ID" value="OEF95867.1"/>
    <property type="molecule type" value="Genomic_DNA"/>
</dbReference>
<feature type="domain" description="ABC3 transporter permease C-terminal" evidence="8">
    <location>
        <begin position="662"/>
        <end position="779"/>
    </location>
</feature>
<feature type="transmembrane region" description="Helical" evidence="7">
    <location>
        <begin position="12"/>
        <end position="34"/>
    </location>
</feature>
<dbReference type="STRING" id="766136.BHF68_10760"/>
<dbReference type="Pfam" id="PF02687">
    <property type="entry name" value="FtsX"/>
    <property type="match status" value="2"/>
</dbReference>
<dbReference type="AlphaFoldDB" id="A0A1E5G064"/>
<evidence type="ECO:0000313" key="9">
    <source>
        <dbReference type="EMBL" id="OEF95867.1"/>
    </source>
</evidence>
<comment type="similarity">
    <text evidence="2">Belongs to the ABC-4 integral membrane protein family. LolC/E subfamily.</text>
</comment>
<feature type="transmembrane region" description="Helical" evidence="7">
    <location>
        <begin position="314"/>
        <end position="338"/>
    </location>
</feature>
<evidence type="ECO:0000256" key="6">
    <source>
        <dbReference type="ARBA" id="ARBA00023136"/>
    </source>
</evidence>